<gene>
    <name evidence="2" type="ORF">FN846DRAFT_926616</name>
</gene>
<evidence type="ECO:0000313" key="3">
    <source>
        <dbReference type="Proteomes" id="UP000326924"/>
    </source>
</evidence>
<keyword evidence="3" id="KW-1185">Reference proteome</keyword>
<keyword evidence="1" id="KW-0812">Transmembrane</keyword>
<dbReference type="Proteomes" id="UP000326924">
    <property type="component" value="Unassembled WGS sequence"/>
</dbReference>
<protein>
    <recommendedName>
        <fullName evidence="4">Transmembrane protein</fullName>
    </recommendedName>
</protein>
<dbReference type="InParanoid" id="A0A5J5FB37"/>
<evidence type="ECO:0008006" key="4">
    <source>
        <dbReference type="Google" id="ProtNLM"/>
    </source>
</evidence>
<keyword evidence="1" id="KW-1133">Transmembrane helix</keyword>
<name>A0A5J5FB37_9PEZI</name>
<accession>A0A5J5FB37</accession>
<feature type="non-terminal residue" evidence="2">
    <location>
        <position position="1"/>
    </location>
</feature>
<comment type="caution">
    <text evidence="2">The sequence shown here is derived from an EMBL/GenBank/DDBJ whole genome shotgun (WGS) entry which is preliminary data.</text>
</comment>
<organism evidence="2 3">
    <name type="scientific">Sphaerosporella brunnea</name>
    <dbReference type="NCBI Taxonomy" id="1250544"/>
    <lineage>
        <taxon>Eukaryota</taxon>
        <taxon>Fungi</taxon>
        <taxon>Dikarya</taxon>
        <taxon>Ascomycota</taxon>
        <taxon>Pezizomycotina</taxon>
        <taxon>Pezizomycetes</taxon>
        <taxon>Pezizales</taxon>
        <taxon>Pyronemataceae</taxon>
        <taxon>Sphaerosporella</taxon>
    </lineage>
</organism>
<evidence type="ECO:0000256" key="1">
    <source>
        <dbReference type="SAM" id="Phobius"/>
    </source>
</evidence>
<sequence>MKEKERKVGGGGVFIAATALGVMATRWLGFGGLVLNSSEKGVTTQRKERTQKVVGKGTQFGAVVVAGIFSLFCGC</sequence>
<proteinExistence type="predicted"/>
<keyword evidence="1" id="KW-0472">Membrane</keyword>
<reference evidence="2 3" key="1">
    <citation type="submission" date="2019-09" db="EMBL/GenBank/DDBJ databases">
        <title>Draft genome of the ectomycorrhizal ascomycete Sphaerosporella brunnea.</title>
        <authorList>
            <consortium name="DOE Joint Genome Institute"/>
            <person name="Benucci G.M."/>
            <person name="Marozzi G."/>
            <person name="Antonielli L."/>
            <person name="Sanchez S."/>
            <person name="Marco P."/>
            <person name="Wang X."/>
            <person name="Falini L.B."/>
            <person name="Barry K."/>
            <person name="Haridas S."/>
            <person name="Lipzen A."/>
            <person name="Labutti K."/>
            <person name="Grigoriev I.V."/>
            <person name="Murat C."/>
            <person name="Martin F."/>
            <person name="Albertini E."/>
            <person name="Donnini D."/>
            <person name="Bonito G."/>
        </authorList>
    </citation>
    <scope>NUCLEOTIDE SEQUENCE [LARGE SCALE GENOMIC DNA]</scope>
    <source>
        <strain evidence="2 3">Sb_GMNB300</strain>
    </source>
</reference>
<dbReference type="AlphaFoldDB" id="A0A5J5FB37"/>
<feature type="transmembrane region" description="Helical" evidence="1">
    <location>
        <begin position="53"/>
        <end position="73"/>
    </location>
</feature>
<feature type="transmembrane region" description="Helical" evidence="1">
    <location>
        <begin position="12"/>
        <end position="33"/>
    </location>
</feature>
<evidence type="ECO:0000313" key="2">
    <source>
        <dbReference type="EMBL" id="KAA8914521.1"/>
    </source>
</evidence>
<dbReference type="EMBL" id="VXIS01000005">
    <property type="protein sequence ID" value="KAA8914521.1"/>
    <property type="molecule type" value="Genomic_DNA"/>
</dbReference>